<evidence type="ECO:0000259" key="18">
    <source>
        <dbReference type="PROSITE" id="PS51144"/>
    </source>
</evidence>
<comment type="cofactor">
    <cofactor evidence="1 17">
        <name>Zn(2+)</name>
        <dbReference type="ChEBI" id="CHEBI:29105"/>
    </cofactor>
</comment>
<evidence type="ECO:0000256" key="10">
    <source>
        <dbReference type="ARBA" id="ARBA00023136"/>
    </source>
</evidence>
<dbReference type="PANTHER" id="PTHR18952">
    <property type="entry name" value="CARBONIC ANHYDRASE"/>
    <property type="match status" value="1"/>
</dbReference>
<evidence type="ECO:0000256" key="6">
    <source>
        <dbReference type="ARBA" id="ARBA00022622"/>
    </source>
</evidence>
<dbReference type="SMART" id="SM01057">
    <property type="entry name" value="Carb_anhydrase"/>
    <property type="match status" value="1"/>
</dbReference>
<evidence type="ECO:0000313" key="20">
    <source>
        <dbReference type="Proteomes" id="UP001187415"/>
    </source>
</evidence>
<comment type="catalytic activity">
    <reaction evidence="16">
        <text>hydrogencarbonate + H(+) = CO2 + H2O</text>
        <dbReference type="Rhea" id="RHEA:10748"/>
        <dbReference type="ChEBI" id="CHEBI:15377"/>
        <dbReference type="ChEBI" id="CHEBI:15378"/>
        <dbReference type="ChEBI" id="CHEBI:16526"/>
        <dbReference type="ChEBI" id="CHEBI:17544"/>
        <dbReference type="EC" id="4.2.1.1"/>
    </reaction>
    <physiologicalReaction direction="left-to-right" evidence="16">
        <dbReference type="Rhea" id="RHEA:10749"/>
    </physiologicalReaction>
    <physiologicalReaction direction="right-to-left" evidence="16">
        <dbReference type="Rhea" id="RHEA:10750"/>
    </physiologicalReaction>
</comment>
<dbReference type="AlphaFoldDB" id="A0AA88MYP9"/>
<feature type="domain" description="Alpha-carbonic anhydrase" evidence="18">
    <location>
        <begin position="7"/>
        <end position="268"/>
    </location>
</feature>
<dbReference type="FunFam" id="3.10.200.10:FF:000003">
    <property type="entry name" value="Carbonic anhydrase 12"/>
    <property type="match status" value="1"/>
</dbReference>
<dbReference type="GO" id="GO:0004089">
    <property type="term" value="F:carbonate dehydratase activity"/>
    <property type="evidence" value="ECO:0007669"/>
    <property type="project" value="UniProtKB-UniRule"/>
</dbReference>
<keyword evidence="6" id="KW-0336">GPI-anchor</keyword>
<comment type="function">
    <text evidence="15">Catalyzes the reversible hydration of carbon dioxide into bicarbonate and protons and thus is essential to maintaining intracellular and extracellular pH. May stimulate the sodium/bicarbonate transporter activity of SLC4A4 that acts in pH homeostasis. It is essential for acid overload removal from the retina and retina epithelium, and acid release in the choriocapillaris in the choroid.</text>
</comment>
<evidence type="ECO:0000256" key="13">
    <source>
        <dbReference type="ARBA" id="ARBA00023239"/>
    </source>
</evidence>
<keyword evidence="13 17" id="KW-0456">Lyase</keyword>
<keyword evidence="10" id="KW-0472">Membrane</keyword>
<dbReference type="Pfam" id="PF00194">
    <property type="entry name" value="Carb_anhydrase"/>
    <property type="match status" value="1"/>
</dbReference>
<dbReference type="GO" id="GO:0098552">
    <property type="term" value="C:side of membrane"/>
    <property type="evidence" value="ECO:0007669"/>
    <property type="project" value="UniProtKB-KW"/>
</dbReference>
<evidence type="ECO:0000256" key="1">
    <source>
        <dbReference type="ARBA" id="ARBA00001947"/>
    </source>
</evidence>
<dbReference type="SUPFAM" id="SSF51069">
    <property type="entry name" value="Carbonic anhydrase"/>
    <property type="match status" value="1"/>
</dbReference>
<dbReference type="InterPro" id="IPR023561">
    <property type="entry name" value="Carbonic_anhydrase_a-class"/>
</dbReference>
<evidence type="ECO:0000256" key="8">
    <source>
        <dbReference type="ARBA" id="ARBA00022729"/>
    </source>
</evidence>
<evidence type="ECO:0000256" key="12">
    <source>
        <dbReference type="ARBA" id="ARBA00023180"/>
    </source>
</evidence>
<dbReference type="Proteomes" id="UP001187415">
    <property type="component" value="Unassembled WGS sequence"/>
</dbReference>
<dbReference type="EMBL" id="JAUPFM010000007">
    <property type="protein sequence ID" value="KAK2847472.1"/>
    <property type="molecule type" value="Genomic_DNA"/>
</dbReference>
<dbReference type="GO" id="GO:0008270">
    <property type="term" value="F:zinc ion binding"/>
    <property type="evidence" value="ECO:0007669"/>
    <property type="project" value="UniProtKB-UniRule"/>
</dbReference>
<comment type="subunit">
    <text evidence="4">Interacts with SLC4A4.</text>
</comment>
<evidence type="ECO:0000256" key="2">
    <source>
        <dbReference type="ARBA" id="ARBA00004609"/>
    </source>
</evidence>
<dbReference type="GO" id="GO:0005886">
    <property type="term" value="C:plasma membrane"/>
    <property type="evidence" value="ECO:0007669"/>
    <property type="project" value="UniProtKB-SubCell"/>
</dbReference>
<keyword evidence="14" id="KW-0449">Lipoprotein</keyword>
<gene>
    <name evidence="19" type="ORF">Q5P01_010471</name>
</gene>
<dbReference type="PROSITE" id="PS51144">
    <property type="entry name" value="ALPHA_CA_2"/>
    <property type="match status" value="1"/>
</dbReference>
<keyword evidence="8" id="KW-0732">Signal</keyword>
<evidence type="ECO:0000256" key="4">
    <source>
        <dbReference type="ARBA" id="ARBA00011736"/>
    </source>
</evidence>
<dbReference type="Gene3D" id="3.10.200.10">
    <property type="entry name" value="Alpha carbonic anhydrase"/>
    <property type="match status" value="1"/>
</dbReference>
<evidence type="ECO:0000256" key="9">
    <source>
        <dbReference type="ARBA" id="ARBA00022833"/>
    </source>
</evidence>
<dbReference type="InterPro" id="IPR018338">
    <property type="entry name" value="Carbonic_anhydrase_a-class_CS"/>
</dbReference>
<organism evidence="19 20">
    <name type="scientific">Channa striata</name>
    <name type="common">Snakehead murrel</name>
    <name type="synonym">Ophicephalus striatus</name>
    <dbReference type="NCBI Taxonomy" id="64152"/>
    <lineage>
        <taxon>Eukaryota</taxon>
        <taxon>Metazoa</taxon>
        <taxon>Chordata</taxon>
        <taxon>Craniata</taxon>
        <taxon>Vertebrata</taxon>
        <taxon>Euteleostomi</taxon>
        <taxon>Actinopterygii</taxon>
        <taxon>Neopterygii</taxon>
        <taxon>Teleostei</taxon>
        <taxon>Neoteleostei</taxon>
        <taxon>Acanthomorphata</taxon>
        <taxon>Anabantaria</taxon>
        <taxon>Anabantiformes</taxon>
        <taxon>Channoidei</taxon>
        <taxon>Channidae</taxon>
        <taxon>Channa</taxon>
    </lineage>
</organism>
<evidence type="ECO:0000256" key="16">
    <source>
        <dbReference type="ARBA" id="ARBA00049061"/>
    </source>
</evidence>
<keyword evidence="5" id="KW-1003">Cell membrane</keyword>
<evidence type="ECO:0000256" key="7">
    <source>
        <dbReference type="ARBA" id="ARBA00022723"/>
    </source>
</evidence>
<accession>A0AA88MYP9</accession>
<protein>
    <recommendedName>
        <fullName evidence="17">Carbonic anhydrase</fullName>
        <ecNumber evidence="17">4.2.1.1</ecNumber>
    </recommendedName>
</protein>
<keyword evidence="20" id="KW-1185">Reference proteome</keyword>
<comment type="similarity">
    <text evidence="3 17">Belongs to the alpha-carbonic anhydrase family.</text>
</comment>
<keyword evidence="7 17" id="KW-0479">Metal-binding</keyword>
<comment type="function">
    <text evidence="17">Reversible hydration of carbon dioxide.</text>
</comment>
<dbReference type="PROSITE" id="PS00162">
    <property type="entry name" value="ALPHA_CA_1"/>
    <property type="match status" value="1"/>
</dbReference>
<comment type="caution">
    <text evidence="19">The sequence shown here is derived from an EMBL/GenBank/DDBJ whole genome shotgun (WGS) entry which is preliminary data.</text>
</comment>
<evidence type="ECO:0000256" key="17">
    <source>
        <dbReference type="RuleBase" id="RU367011"/>
    </source>
</evidence>
<keyword evidence="11" id="KW-1015">Disulfide bond</keyword>
<reference evidence="19" key="1">
    <citation type="submission" date="2023-07" db="EMBL/GenBank/DDBJ databases">
        <title>Chromosome-level Genome Assembly of Striped Snakehead (Channa striata).</title>
        <authorList>
            <person name="Liu H."/>
        </authorList>
    </citation>
    <scope>NUCLEOTIDE SEQUENCE</scope>
    <source>
        <strain evidence="19">Gz</strain>
        <tissue evidence="19">Muscle</tissue>
    </source>
</reference>
<evidence type="ECO:0000313" key="19">
    <source>
        <dbReference type="EMBL" id="KAK2847472.1"/>
    </source>
</evidence>
<dbReference type="InterPro" id="IPR041874">
    <property type="entry name" value="CA4/CA15"/>
</dbReference>
<evidence type="ECO:0000256" key="3">
    <source>
        <dbReference type="ARBA" id="ARBA00010718"/>
    </source>
</evidence>
<dbReference type="EC" id="4.2.1.1" evidence="17"/>
<keyword evidence="9 17" id="KW-0862">Zinc</keyword>
<evidence type="ECO:0000256" key="14">
    <source>
        <dbReference type="ARBA" id="ARBA00023288"/>
    </source>
</evidence>
<proteinExistence type="inferred from homology"/>
<keyword evidence="12" id="KW-0325">Glycoprotein</keyword>
<dbReference type="CDD" id="cd03117">
    <property type="entry name" value="alpha_CA_IV_XV_like"/>
    <property type="match status" value="1"/>
</dbReference>
<dbReference type="PANTHER" id="PTHR18952:SF95">
    <property type="entry name" value="CARBONIC ANHYDRASE 4"/>
    <property type="match status" value="1"/>
</dbReference>
<name>A0AA88MYP9_CHASR</name>
<evidence type="ECO:0000256" key="15">
    <source>
        <dbReference type="ARBA" id="ARBA00045603"/>
    </source>
</evidence>
<evidence type="ECO:0000256" key="11">
    <source>
        <dbReference type="ARBA" id="ARBA00023157"/>
    </source>
</evidence>
<sequence>MEIVSGAEWCYQSQVTCNHTCTGPDAWGEVFEPCLGRFQSPINIVTRRVLPDDRLTPFHFTGYQETFHTNLTNNGHTVQMDLPSTIKIEGGKLAGPYKAIQLHLHWGKEGGPGSEHMIDGEQFPMEMHIVHIKDEYDTLSQAVGDPSGVAVLGFFFQEGTSANKKFDPLINALKNITQPSKSTMLNGVSLGMFIPPEENLTKYFRYDGSLTTPNCDEAVVWTLFENVILLSRKQLAAFSQLQVSSGERMVKTYRPVQPLHGRQVYYSRGHVALVSAGLIIMSMLLSNTPSLHTAV</sequence>
<dbReference type="InterPro" id="IPR001148">
    <property type="entry name" value="CA_dom"/>
</dbReference>
<evidence type="ECO:0000256" key="5">
    <source>
        <dbReference type="ARBA" id="ARBA00022475"/>
    </source>
</evidence>
<comment type="subcellular location">
    <subcellularLocation>
        <location evidence="2">Cell membrane</location>
        <topology evidence="2">Lipid-anchor</topology>
        <topology evidence="2">GPI-anchor</topology>
    </subcellularLocation>
</comment>
<dbReference type="InterPro" id="IPR036398">
    <property type="entry name" value="CA_dom_sf"/>
</dbReference>